<protein>
    <submittedName>
        <fullName evidence="9">Glycosyltransferase family 2 protein</fullName>
    </submittedName>
</protein>
<name>A0ABR7IUX5_9FLAO</name>
<sequence length="311" mass="35280">MRKSIAIVIPSYNEATNIDVLVNALNETVSNLSYDFKFVFVDDGSSDETIAILKEKAKLHDNIFYVELSRNFGHQNALKAGIDLVKNDADAIISMDGDMQHPPKIIPKLIQKWEEGYEVVYTIREEDKKLSYFKNKSSNMFYGLMNKLSDIKFEPGTADFRLIDKKVAQVFSDFSENELFIRGIINWVGFKQFAVNYEPNERFSGKSKYTFGKMMRFAIQGITSFSTKPLSMAIILGISLSVLAFIFYIGYVIYSIYYGHVISGWASVITTVVFFGGLNLVVLGIIGVYIGKLFMQSKGRPNYLISNTNYK</sequence>
<dbReference type="Gene3D" id="3.90.550.10">
    <property type="entry name" value="Spore Coat Polysaccharide Biosynthesis Protein SpsA, Chain A"/>
    <property type="match status" value="1"/>
</dbReference>
<evidence type="ECO:0000256" key="3">
    <source>
        <dbReference type="ARBA" id="ARBA00022679"/>
    </source>
</evidence>
<comment type="subcellular location">
    <subcellularLocation>
        <location evidence="1">Membrane</location>
        <topology evidence="1">Multi-pass membrane protein</topology>
    </subcellularLocation>
</comment>
<proteinExistence type="predicted"/>
<dbReference type="InterPro" id="IPR029044">
    <property type="entry name" value="Nucleotide-diphossugar_trans"/>
</dbReference>
<keyword evidence="6 7" id="KW-0472">Membrane</keyword>
<feature type="transmembrane region" description="Helical" evidence="7">
    <location>
        <begin position="264"/>
        <end position="290"/>
    </location>
</feature>
<keyword evidence="2" id="KW-0328">Glycosyltransferase</keyword>
<evidence type="ECO:0000256" key="4">
    <source>
        <dbReference type="ARBA" id="ARBA00022692"/>
    </source>
</evidence>
<dbReference type="RefSeq" id="WP_166124777.1">
    <property type="nucleotide sequence ID" value="NZ_JAANOQ010000001.1"/>
</dbReference>
<keyword evidence="3" id="KW-0808">Transferase</keyword>
<evidence type="ECO:0000256" key="7">
    <source>
        <dbReference type="SAM" id="Phobius"/>
    </source>
</evidence>
<evidence type="ECO:0000259" key="8">
    <source>
        <dbReference type="Pfam" id="PF00535"/>
    </source>
</evidence>
<keyword evidence="5 7" id="KW-1133">Transmembrane helix</keyword>
<keyword evidence="4 7" id="KW-0812">Transmembrane</keyword>
<dbReference type="Pfam" id="PF00535">
    <property type="entry name" value="Glycos_transf_2"/>
    <property type="match status" value="1"/>
</dbReference>
<dbReference type="EMBL" id="JACRUN010000001">
    <property type="protein sequence ID" value="MBC5833528.1"/>
    <property type="molecule type" value="Genomic_DNA"/>
</dbReference>
<evidence type="ECO:0000313" key="9">
    <source>
        <dbReference type="EMBL" id="MBC5833528.1"/>
    </source>
</evidence>
<dbReference type="InterPro" id="IPR001173">
    <property type="entry name" value="Glyco_trans_2-like"/>
</dbReference>
<gene>
    <name evidence="9" type="ORF">H8R27_01395</name>
</gene>
<evidence type="ECO:0000256" key="6">
    <source>
        <dbReference type="ARBA" id="ARBA00023136"/>
    </source>
</evidence>
<dbReference type="Proteomes" id="UP000605990">
    <property type="component" value="Unassembled WGS sequence"/>
</dbReference>
<feature type="domain" description="Glycosyltransferase 2-like" evidence="8">
    <location>
        <begin position="7"/>
        <end position="167"/>
    </location>
</feature>
<evidence type="ECO:0000256" key="2">
    <source>
        <dbReference type="ARBA" id="ARBA00022676"/>
    </source>
</evidence>
<evidence type="ECO:0000313" key="10">
    <source>
        <dbReference type="Proteomes" id="UP000605990"/>
    </source>
</evidence>
<comment type="caution">
    <text evidence="9">The sequence shown here is derived from an EMBL/GenBank/DDBJ whole genome shotgun (WGS) entry which is preliminary data.</text>
</comment>
<feature type="transmembrane region" description="Helical" evidence="7">
    <location>
        <begin position="233"/>
        <end position="258"/>
    </location>
</feature>
<dbReference type="PANTHER" id="PTHR48090:SF1">
    <property type="entry name" value="PROPHAGE BACTOPRENOL GLUCOSYL TRANSFERASE HOMOLOG"/>
    <property type="match status" value="1"/>
</dbReference>
<dbReference type="PANTHER" id="PTHR48090">
    <property type="entry name" value="UNDECAPRENYL-PHOSPHATE 4-DEOXY-4-FORMAMIDO-L-ARABINOSE TRANSFERASE-RELATED"/>
    <property type="match status" value="1"/>
</dbReference>
<evidence type="ECO:0000256" key="1">
    <source>
        <dbReference type="ARBA" id="ARBA00004141"/>
    </source>
</evidence>
<dbReference type="SUPFAM" id="SSF53448">
    <property type="entry name" value="Nucleotide-diphospho-sugar transferases"/>
    <property type="match status" value="1"/>
</dbReference>
<reference evidence="9 10" key="1">
    <citation type="submission" date="2020-08" db="EMBL/GenBank/DDBJ databases">
        <title>Description of novel Flavobacterium F-408 isolate.</title>
        <authorList>
            <person name="Saticioglu I.B."/>
            <person name="Duman M."/>
            <person name="Altun S."/>
        </authorList>
    </citation>
    <scope>NUCLEOTIDE SEQUENCE [LARGE SCALE GENOMIC DNA]</scope>
    <source>
        <strain evidence="9 10">F-408</strain>
    </source>
</reference>
<accession>A0ABR7IUX5</accession>
<dbReference type="CDD" id="cd04187">
    <property type="entry name" value="DPM1_like_bac"/>
    <property type="match status" value="1"/>
</dbReference>
<organism evidence="9 10">
    <name type="scientific">Flavobacterium bernardetii</name>
    <dbReference type="NCBI Taxonomy" id="2813823"/>
    <lineage>
        <taxon>Bacteria</taxon>
        <taxon>Pseudomonadati</taxon>
        <taxon>Bacteroidota</taxon>
        <taxon>Flavobacteriia</taxon>
        <taxon>Flavobacteriales</taxon>
        <taxon>Flavobacteriaceae</taxon>
        <taxon>Flavobacterium</taxon>
    </lineage>
</organism>
<evidence type="ECO:0000256" key="5">
    <source>
        <dbReference type="ARBA" id="ARBA00022989"/>
    </source>
</evidence>
<dbReference type="InterPro" id="IPR050256">
    <property type="entry name" value="Glycosyltransferase_2"/>
</dbReference>
<keyword evidence="10" id="KW-1185">Reference proteome</keyword>